<gene>
    <name evidence="10" type="ORF">Poli38472_007295</name>
</gene>
<keyword evidence="4" id="KW-0479">Metal-binding</keyword>
<dbReference type="PANTHER" id="PTHR33577">
    <property type="entry name" value="STERIGMATOCYSTIN BIOSYNTHESIS PEROXIDASE STCC-RELATED"/>
    <property type="match status" value="1"/>
</dbReference>
<dbReference type="Proteomes" id="UP000794436">
    <property type="component" value="Unassembled WGS sequence"/>
</dbReference>
<dbReference type="PANTHER" id="PTHR33577:SF9">
    <property type="entry name" value="PEROXIDASE STCC"/>
    <property type="match status" value="1"/>
</dbReference>
<accession>A0A8K1CA93</accession>
<evidence type="ECO:0000313" key="10">
    <source>
        <dbReference type="EMBL" id="TMW59150.1"/>
    </source>
</evidence>
<keyword evidence="5" id="KW-0560">Oxidoreductase</keyword>
<dbReference type="PROSITE" id="PS51405">
    <property type="entry name" value="HEME_HALOPEROXIDASE"/>
    <property type="match status" value="1"/>
</dbReference>
<evidence type="ECO:0000256" key="4">
    <source>
        <dbReference type="ARBA" id="ARBA00022723"/>
    </source>
</evidence>
<keyword evidence="3" id="KW-0349">Heme</keyword>
<dbReference type="SUPFAM" id="SSF47571">
    <property type="entry name" value="Cloroperoxidase"/>
    <property type="match status" value="1"/>
</dbReference>
<proteinExistence type="inferred from homology"/>
<evidence type="ECO:0000259" key="9">
    <source>
        <dbReference type="PROSITE" id="PS51405"/>
    </source>
</evidence>
<evidence type="ECO:0000256" key="1">
    <source>
        <dbReference type="ARBA" id="ARBA00001970"/>
    </source>
</evidence>
<comment type="cofactor">
    <cofactor evidence="1">
        <name>heme b</name>
        <dbReference type="ChEBI" id="CHEBI:60344"/>
    </cofactor>
</comment>
<dbReference type="Gene3D" id="1.10.489.10">
    <property type="entry name" value="Chloroperoxidase-like"/>
    <property type="match status" value="1"/>
</dbReference>
<name>A0A8K1CA93_PYTOL</name>
<feature type="signal peptide" evidence="8">
    <location>
        <begin position="1"/>
        <end position="20"/>
    </location>
</feature>
<comment type="similarity">
    <text evidence="7">Belongs to the chloroperoxidase family.</text>
</comment>
<dbReference type="EMBL" id="SPLM01000110">
    <property type="protein sequence ID" value="TMW59150.1"/>
    <property type="molecule type" value="Genomic_DNA"/>
</dbReference>
<evidence type="ECO:0000256" key="3">
    <source>
        <dbReference type="ARBA" id="ARBA00022617"/>
    </source>
</evidence>
<dbReference type="InterPro" id="IPR036851">
    <property type="entry name" value="Chloroperoxidase-like_sf"/>
</dbReference>
<keyword evidence="6" id="KW-0408">Iron</keyword>
<keyword evidence="11" id="KW-1185">Reference proteome</keyword>
<dbReference type="GO" id="GO:0046872">
    <property type="term" value="F:metal ion binding"/>
    <property type="evidence" value="ECO:0007669"/>
    <property type="project" value="UniProtKB-KW"/>
</dbReference>
<evidence type="ECO:0000256" key="5">
    <source>
        <dbReference type="ARBA" id="ARBA00023002"/>
    </source>
</evidence>
<keyword evidence="2" id="KW-0575">Peroxidase</keyword>
<dbReference type="Pfam" id="PF01328">
    <property type="entry name" value="Peroxidase_2"/>
    <property type="match status" value="1"/>
</dbReference>
<dbReference type="AlphaFoldDB" id="A0A8K1CA93"/>
<organism evidence="10 11">
    <name type="scientific">Pythium oligandrum</name>
    <name type="common">Mycoparasitic fungus</name>
    <dbReference type="NCBI Taxonomy" id="41045"/>
    <lineage>
        <taxon>Eukaryota</taxon>
        <taxon>Sar</taxon>
        <taxon>Stramenopiles</taxon>
        <taxon>Oomycota</taxon>
        <taxon>Peronosporomycetes</taxon>
        <taxon>Pythiales</taxon>
        <taxon>Pythiaceae</taxon>
        <taxon>Pythium</taxon>
    </lineage>
</organism>
<evidence type="ECO:0000256" key="6">
    <source>
        <dbReference type="ARBA" id="ARBA00023004"/>
    </source>
</evidence>
<keyword evidence="8" id="KW-0732">Signal</keyword>
<dbReference type="OrthoDB" id="407298at2759"/>
<dbReference type="GO" id="GO:0004601">
    <property type="term" value="F:peroxidase activity"/>
    <property type="evidence" value="ECO:0007669"/>
    <property type="project" value="UniProtKB-KW"/>
</dbReference>
<evidence type="ECO:0000256" key="8">
    <source>
        <dbReference type="SAM" id="SignalP"/>
    </source>
</evidence>
<evidence type="ECO:0000313" key="11">
    <source>
        <dbReference type="Proteomes" id="UP000794436"/>
    </source>
</evidence>
<protein>
    <recommendedName>
        <fullName evidence="9">Heme haloperoxidase family profile domain-containing protein</fullName>
    </recommendedName>
</protein>
<dbReference type="InterPro" id="IPR000028">
    <property type="entry name" value="Chloroperoxidase"/>
</dbReference>
<comment type="caution">
    <text evidence="10">The sequence shown here is derived from an EMBL/GenBank/DDBJ whole genome shotgun (WGS) entry which is preliminary data.</text>
</comment>
<reference evidence="10" key="1">
    <citation type="submission" date="2019-03" db="EMBL/GenBank/DDBJ databases">
        <title>Long read genome sequence of the mycoparasitic Pythium oligandrum ATCC 38472 isolated from sugarbeet rhizosphere.</title>
        <authorList>
            <person name="Gaulin E."/>
        </authorList>
    </citation>
    <scope>NUCLEOTIDE SEQUENCE</scope>
    <source>
        <strain evidence="10">ATCC 38472_TT</strain>
    </source>
</reference>
<feature type="domain" description="Heme haloperoxidase family profile" evidence="9">
    <location>
        <begin position="29"/>
        <end position="237"/>
    </location>
</feature>
<sequence>MVSVSVFAFAALGLFSSTGATVLCDAELPVGEYYRPSSGQVSGRPNATTPYRRSPCPGVNTLANHGYLSRDGKNITRAAIKEAVMTYFHLNEAAADAFTAGLPAVFDLNQLSVHNDLEHDASLIHADSYLGEDPAAVNHDLLEDFFRRVGDDGVFGVQQLGEIRKDRLATCLAQNPNCSLPASRDFMAFGEAALVLTGFGNATTSTVDKDTLRSFLEFERFPENFSHPEVLTTEILGGTAIKIQAVAAQMTA</sequence>
<evidence type="ECO:0000256" key="2">
    <source>
        <dbReference type="ARBA" id="ARBA00022559"/>
    </source>
</evidence>
<evidence type="ECO:0000256" key="7">
    <source>
        <dbReference type="ARBA" id="ARBA00025795"/>
    </source>
</evidence>
<feature type="chain" id="PRO_5035478417" description="Heme haloperoxidase family profile domain-containing protein" evidence="8">
    <location>
        <begin position="21"/>
        <end position="252"/>
    </location>
</feature>